<dbReference type="EMBL" id="FOCT01000021">
    <property type="protein sequence ID" value="SEO42532.1"/>
    <property type="molecule type" value="Genomic_DNA"/>
</dbReference>
<reference evidence="1 2" key="1">
    <citation type="submission" date="2016-10" db="EMBL/GenBank/DDBJ databases">
        <authorList>
            <person name="de Groot N.N."/>
        </authorList>
    </citation>
    <scope>NUCLEOTIDE SEQUENCE [LARGE SCALE GENOMIC DNA]</scope>
    <source>
        <strain evidence="1 2">Nl18</strain>
    </source>
</reference>
<dbReference type="AlphaFoldDB" id="A0A1H8PKQ7"/>
<accession>A0A1H8PKQ7</accession>
<evidence type="ECO:0000313" key="2">
    <source>
        <dbReference type="Proteomes" id="UP000183898"/>
    </source>
</evidence>
<gene>
    <name evidence="1" type="ORF">SAMN05216404_12126</name>
</gene>
<dbReference type="RefSeq" id="WP_074749119.1">
    <property type="nucleotide sequence ID" value="NZ_FOCT01000021.1"/>
</dbReference>
<proteinExistence type="predicted"/>
<dbReference type="Proteomes" id="UP000183898">
    <property type="component" value="Unassembled WGS sequence"/>
</dbReference>
<organism evidence="1 2">
    <name type="scientific">Nitrosospira multiformis</name>
    <dbReference type="NCBI Taxonomy" id="1231"/>
    <lineage>
        <taxon>Bacteria</taxon>
        <taxon>Pseudomonadati</taxon>
        <taxon>Pseudomonadota</taxon>
        <taxon>Betaproteobacteria</taxon>
        <taxon>Nitrosomonadales</taxon>
        <taxon>Nitrosomonadaceae</taxon>
        <taxon>Nitrosospira</taxon>
    </lineage>
</organism>
<name>A0A1H8PKQ7_9PROT</name>
<evidence type="ECO:0000313" key="1">
    <source>
        <dbReference type="EMBL" id="SEO42532.1"/>
    </source>
</evidence>
<sequence length="82" mass="9545">MITKNKNPSGPSRLDLSVRFPWEHLIEMIFESLLPENKTLDASMFHLFYTSRASSFPSRNFEHKFSAIPQVIWQNTCLGKMV</sequence>
<protein>
    <submittedName>
        <fullName evidence="1">Uncharacterized protein</fullName>
    </submittedName>
</protein>